<sequence>MLPQPPKNIVIDTDRKALEPALDYAFLRTRGIELIQQFAGSNWSDFNLHDPGVTILEYLCYALTDVAYRTTFPIADILAGPDGVIDREANFFFPKEEVLSSGAFTPDDYRKLLIDSIPELGNVWLEPVTSSYTATHSKGIYKVIIEPAAQTGSNYSEERLVRTVKELLQANRNIGEHFECFRVLQPQPVYIKAEVIIEKNAFPEGVLASIYEAVAQTVNPTVTRYSEAELLGQGYAIEEIYSGPLAENGIIPDSSLKPRIKELDPFVLVKAISGIKGVTGVKKLLLSIDDAHYHSEVLQFDDRHFPLVIIDDTHPDIILYNDNFPLYIRKPDVLKKEHGINRKLKTAGVQKRTAAPLHGVYKGLQEYISIQTLFPAIYGISEEVVPGSRQPARVAQSRQLKAFLMFFEQLLANSLSQLANISQLFSTNTTGAGATYYAQPLYSVPDAKYILNAFTAESPGVSMVDWERFKNDPENAFIRALHTFIETDAQYKDRKKRVFDHLLARFNIALDKHPVYMYEFYYDRENADKRTDLEIAWKAAILQHLPVFTGNRMKAENYYALHEDENTENGFRKKMSLLLHIRNGARRRLSEVPGRLSRQLLLAEAVNENDAAAEPLTVNLNEEVLDILPGISEDSLTSHITFKGQTEQLFQSAIELNNYRMVPARSTATGEQVLLFKHPAGTGWSRISKHASEYEAVRALKNTVRFFKELSIESEGFYVLEHLLLKPPVTAPQYGFTFADTENNPLIQQWQAQPFEEREATVNELLTIAANYSNDNYETTANRLQDLCLFYNDKRCGAPEHAAEERWATPAFVRPGKEAIEHLIDNLVKFARRPTDFYPSFEYTVQLTDGAGIAEDFFSFRMTIVLPAWPARFQDKGFREMAAALFREECPAHMRVSFLWLSLAQLKIFDGLYFNWLQALQTDPDSAGTRSHAQELTRFLIANGAPWHGNI</sequence>
<dbReference type="EMBL" id="LWBP01000001">
    <property type="protein sequence ID" value="OQP68264.1"/>
    <property type="molecule type" value="Genomic_DNA"/>
</dbReference>
<accession>A0A1V9GCG5</accession>
<dbReference type="AlphaFoldDB" id="A0A1V9GCG5"/>
<evidence type="ECO:0000313" key="2">
    <source>
        <dbReference type="Proteomes" id="UP000192276"/>
    </source>
</evidence>
<dbReference type="RefSeq" id="WP_081158423.1">
    <property type="nucleotide sequence ID" value="NZ_LWBP01000001.1"/>
</dbReference>
<name>A0A1V9GCG5_9BACT</name>
<protein>
    <submittedName>
        <fullName evidence="1">Uncharacterized protein</fullName>
    </submittedName>
</protein>
<gene>
    <name evidence="1" type="ORF">A4R26_00180</name>
</gene>
<evidence type="ECO:0000313" key="1">
    <source>
        <dbReference type="EMBL" id="OQP68264.1"/>
    </source>
</evidence>
<dbReference type="Proteomes" id="UP000192276">
    <property type="component" value="Unassembled WGS sequence"/>
</dbReference>
<keyword evidence="2" id="KW-1185">Reference proteome</keyword>
<reference evidence="2" key="1">
    <citation type="submission" date="2016-04" db="EMBL/GenBank/DDBJ databases">
        <authorList>
            <person name="Chen L."/>
            <person name="Zhuang W."/>
            <person name="Wang G."/>
        </authorList>
    </citation>
    <scope>NUCLEOTIDE SEQUENCE [LARGE SCALE GENOMIC DNA]</scope>
    <source>
        <strain evidence="2">208</strain>
    </source>
</reference>
<dbReference type="OrthoDB" id="8263000at2"/>
<proteinExistence type="predicted"/>
<dbReference type="STRING" id="550983.A4R26_00180"/>
<comment type="caution">
    <text evidence="1">The sequence shown here is derived from an EMBL/GenBank/DDBJ whole genome shotgun (WGS) entry which is preliminary data.</text>
</comment>
<organism evidence="1 2">
    <name type="scientific">Niastella populi</name>
    <dbReference type="NCBI Taxonomy" id="550983"/>
    <lineage>
        <taxon>Bacteria</taxon>
        <taxon>Pseudomonadati</taxon>
        <taxon>Bacteroidota</taxon>
        <taxon>Chitinophagia</taxon>
        <taxon>Chitinophagales</taxon>
        <taxon>Chitinophagaceae</taxon>
        <taxon>Niastella</taxon>
    </lineage>
</organism>